<evidence type="ECO:0000313" key="3">
    <source>
        <dbReference type="Proteomes" id="UP000743370"/>
    </source>
</evidence>
<name>A0A8T0L2B7_PHAAN</name>
<evidence type="ECO:0000313" key="2">
    <source>
        <dbReference type="EMBL" id="KAG2405652.1"/>
    </source>
</evidence>
<gene>
    <name evidence="2" type="ORF">HKW66_Vig0049070</name>
</gene>
<dbReference type="Proteomes" id="UP000743370">
    <property type="component" value="Unassembled WGS sequence"/>
</dbReference>
<feature type="compositionally biased region" description="Basic and acidic residues" evidence="1">
    <location>
        <begin position="1"/>
        <end position="12"/>
    </location>
</feature>
<proteinExistence type="predicted"/>
<dbReference type="EMBL" id="JABFOF010000002">
    <property type="protein sequence ID" value="KAG2405652.1"/>
    <property type="molecule type" value="Genomic_DNA"/>
</dbReference>
<evidence type="ECO:0000256" key="1">
    <source>
        <dbReference type="SAM" id="MobiDB-lite"/>
    </source>
</evidence>
<dbReference type="AlphaFoldDB" id="A0A8T0L2B7"/>
<comment type="caution">
    <text evidence="2">The sequence shown here is derived from an EMBL/GenBank/DDBJ whole genome shotgun (WGS) entry which is preliminary data.</text>
</comment>
<feature type="region of interest" description="Disordered" evidence="1">
    <location>
        <begin position="1"/>
        <end position="44"/>
    </location>
</feature>
<protein>
    <submittedName>
        <fullName evidence="2">Uncharacterized protein</fullName>
    </submittedName>
</protein>
<organism evidence="2 3">
    <name type="scientific">Phaseolus angularis</name>
    <name type="common">Azuki bean</name>
    <name type="synonym">Vigna angularis</name>
    <dbReference type="NCBI Taxonomy" id="3914"/>
    <lineage>
        <taxon>Eukaryota</taxon>
        <taxon>Viridiplantae</taxon>
        <taxon>Streptophyta</taxon>
        <taxon>Embryophyta</taxon>
        <taxon>Tracheophyta</taxon>
        <taxon>Spermatophyta</taxon>
        <taxon>Magnoliopsida</taxon>
        <taxon>eudicotyledons</taxon>
        <taxon>Gunneridae</taxon>
        <taxon>Pentapetalae</taxon>
        <taxon>rosids</taxon>
        <taxon>fabids</taxon>
        <taxon>Fabales</taxon>
        <taxon>Fabaceae</taxon>
        <taxon>Papilionoideae</taxon>
        <taxon>50 kb inversion clade</taxon>
        <taxon>NPAAA clade</taxon>
        <taxon>indigoferoid/millettioid clade</taxon>
        <taxon>Phaseoleae</taxon>
        <taxon>Vigna</taxon>
    </lineage>
</organism>
<sequence>MVLLDGKNKPEEGDFLEPGLGRSDPLEEEGEEVGPGGGVVGENFGGEFRDGVVELLRDGFDGLLLERGEEDEVEGGASGRGEEWPEERVVVVREVAAEEDSGHGSGLRFGGGVEEVGQAKEEGFWAGLLAEVEERLKLRTLVVGEGHQV</sequence>
<feature type="compositionally biased region" description="Gly residues" evidence="1">
    <location>
        <begin position="33"/>
        <end position="44"/>
    </location>
</feature>
<accession>A0A8T0L2B7</accession>
<reference evidence="2 3" key="1">
    <citation type="submission" date="2020-05" db="EMBL/GenBank/DDBJ databases">
        <title>Vigna angularis (adzuki bean) Var. LongXiaoDou No. 4 denovo assembly.</title>
        <authorList>
            <person name="Xiang H."/>
        </authorList>
    </citation>
    <scope>NUCLEOTIDE SEQUENCE [LARGE SCALE GENOMIC DNA]</scope>
    <source>
        <tissue evidence="2">Leaf</tissue>
    </source>
</reference>